<dbReference type="NCBIfam" id="TIGR01047">
    <property type="entry name" value="nspC"/>
    <property type="match status" value="1"/>
</dbReference>
<evidence type="ECO:0000259" key="12">
    <source>
        <dbReference type="Pfam" id="PF00278"/>
    </source>
</evidence>
<dbReference type="EC" id="4.1.1.96" evidence="2"/>
<evidence type="ECO:0000256" key="9">
    <source>
        <dbReference type="ARBA" id="ARBA00047351"/>
    </source>
</evidence>
<evidence type="ECO:0000256" key="1">
    <source>
        <dbReference type="ARBA" id="ARBA00001933"/>
    </source>
</evidence>
<sequence length="389" mass="43459">MLTDFLGKALGFDPHDISTPAFVVDERRIEKNLARLREVKERTGCHILLALKGFSMFSTFPLIRKSLDGTCASSVHEAMLGKEAFGGEVHAFAAAFSKEDMESFLSITDHLVFNSFSLWERFKPMVMSAPRKISCGIRVNPERSVGRVAIYDPCAPGSRLGVRPKDFRPDMLEGIDGLHFHALCEQNSHELEIVLEGFVQHFGEFIPSMKWVNFGGGHHISRQDYDLEKLCRLITDFRKRFNNIPVYLEPGEAIALDTGFLVAEVLDIAGSGPDTHAILDSSATCHMPDVLEMPYRPQIIGAGEEGEKAHTYQLGGLSCLAGDNIGRYSFDAPLAVGDRLVFTDMAHYSMVKTNTFNGIPLPSIYRMDMEGKMHLERKFGYQDFKTRLG</sequence>
<dbReference type="PANTHER" id="PTHR43727:SF1">
    <property type="entry name" value="CARBOXYNORSPERMIDINE_CARBOXYSPERMIDINE DECARBOXYLASE"/>
    <property type="match status" value="1"/>
</dbReference>
<evidence type="ECO:0000256" key="6">
    <source>
        <dbReference type="ARBA" id="ARBA00023066"/>
    </source>
</evidence>
<dbReference type="PANTHER" id="PTHR43727">
    <property type="entry name" value="DIAMINOPIMELATE DECARBOXYLASE"/>
    <property type="match status" value="1"/>
</dbReference>
<keyword evidence="6" id="KW-0745">Spermidine biosynthesis</keyword>
<evidence type="ECO:0000313" key="14">
    <source>
        <dbReference type="Proteomes" id="UP000318307"/>
    </source>
</evidence>
<dbReference type="Gene3D" id="3.20.20.10">
    <property type="entry name" value="Alanine racemase"/>
    <property type="match status" value="1"/>
</dbReference>
<feature type="binding site" evidence="11">
    <location>
        <position position="252"/>
    </location>
    <ligand>
        <name>substrate</name>
    </ligand>
</feature>
<protein>
    <recommendedName>
        <fullName evidence="3">Carboxynorspermidine/carboxyspermidine decarboxylase</fullName>
        <ecNumber evidence="2">4.1.1.96</ecNumber>
    </recommendedName>
</protein>
<dbReference type="SUPFAM" id="SSF51419">
    <property type="entry name" value="PLP-binding barrel"/>
    <property type="match status" value="1"/>
</dbReference>
<dbReference type="OrthoDB" id="9804410at2"/>
<evidence type="ECO:0000256" key="11">
    <source>
        <dbReference type="PIRSR" id="PIRSR038941-1"/>
    </source>
</evidence>
<dbReference type="GO" id="GO:0009089">
    <property type="term" value="P:lysine biosynthetic process via diaminopimelate"/>
    <property type="evidence" value="ECO:0007669"/>
    <property type="project" value="TreeGrafter"/>
</dbReference>
<evidence type="ECO:0000256" key="3">
    <source>
        <dbReference type="ARBA" id="ARBA00013633"/>
    </source>
</evidence>
<dbReference type="GO" id="GO:0045312">
    <property type="term" value="P:nor-spermidine biosynthetic process"/>
    <property type="evidence" value="ECO:0007669"/>
    <property type="project" value="InterPro"/>
</dbReference>
<evidence type="ECO:0000256" key="2">
    <source>
        <dbReference type="ARBA" id="ARBA00012259"/>
    </source>
</evidence>
<evidence type="ECO:0000313" key="13">
    <source>
        <dbReference type="EMBL" id="TWI68115.1"/>
    </source>
</evidence>
<gene>
    <name evidence="13" type="ORF">LZ24_02691</name>
</gene>
<keyword evidence="7" id="KW-0456">Lyase</keyword>
<feature type="binding site" evidence="11">
    <location>
        <position position="289"/>
    </location>
    <ligand>
        <name>substrate</name>
    </ligand>
</feature>
<comment type="caution">
    <text evidence="13">The sequence shown here is derived from an EMBL/GenBank/DDBJ whole genome shotgun (WGS) entry which is preliminary data.</text>
</comment>
<dbReference type="AlphaFoldDB" id="A0A562RGE1"/>
<evidence type="ECO:0000256" key="7">
    <source>
        <dbReference type="ARBA" id="ARBA00023239"/>
    </source>
</evidence>
<keyword evidence="4" id="KW-0210">Decarboxylase</keyword>
<dbReference type="Pfam" id="PF00278">
    <property type="entry name" value="Orn_DAP_Arg_deC"/>
    <property type="match status" value="1"/>
</dbReference>
<dbReference type="Proteomes" id="UP000318307">
    <property type="component" value="Unassembled WGS sequence"/>
</dbReference>
<evidence type="ECO:0000256" key="8">
    <source>
        <dbReference type="ARBA" id="ARBA00025802"/>
    </source>
</evidence>
<comment type="similarity">
    <text evidence="8">Belongs to the Orn/Lys/Arg decarboxylase class-II family. NspC subfamily.</text>
</comment>
<comment type="catalytic activity">
    <reaction evidence="9">
        <text>carboxyspermidine + H(+) = spermidine + CO2</text>
        <dbReference type="Rhea" id="RHEA:34095"/>
        <dbReference type="ChEBI" id="CHEBI:15378"/>
        <dbReference type="ChEBI" id="CHEBI:16526"/>
        <dbReference type="ChEBI" id="CHEBI:57834"/>
        <dbReference type="ChEBI" id="CHEBI:65072"/>
        <dbReference type="EC" id="4.1.1.96"/>
    </reaction>
</comment>
<dbReference type="PIRSF" id="PIRSF038941">
    <property type="entry name" value="NspC"/>
    <property type="match status" value="1"/>
</dbReference>
<reference evidence="13 14" key="1">
    <citation type="submission" date="2019-07" db="EMBL/GenBank/DDBJ databases">
        <title>Genome sequencing of 100 strains of the haloalkaliphilic chemolithoautotrophic sulfur-oxidizing bacterium Thioalkalivibrio.</title>
        <authorList>
            <person name="Muyzer G."/>
        </authorList>
    </citation>
    <scope>NUCLEOTIDE SEQUENCE [LARGE SCALE GENOMIC DNA]</scope>
    <source>
        <strain evidence="13 14">ASO4-4</strain>
    </source>
</reference>
<dbReference type="GO" id="GO:0008295">
    <property type="term" value="P:spermidine biosynthetic process"/>
    <property type="evidence" value="ECO:0007669"/>
    <property type="project" value="UniProtKB-KW"/>
</dbReference>
<dbReference type="RefSeq" id="WP_144685899.1">
    <property type="nucleotide sequence ID" value="NZ_VLLC01000024.1"/>
</dbReference>
<dbReference type="InterPro" id="IPR005730">
    <property type="entry name" value="Nsp_de-COase"/>
</dbReference>
<feature type="domain" description="Orn/DAP/Arg decarboxylase 2 C-terminal" evidence="12">
    <location>
        <begin position="152"/>
        <end position="345"/>
    </location>
</feature>
<dbReference type="EMBL" id="VLLC01000024">
    <property type="protein sequence ID" value="TWI68115.1"/>
    <property type="molecule type" value="Genomic_DNA"/>
</dbReference>
<proteinExistence type="inferred from homology"/>
<dbReference type="InterPro" id="IPR029066">
    <property type="entry name" value="PLP-binding_barrel"/>
</dbReference>
<dbReference type="GO" id="GO:0008836">
    <property type="term" value="F:diaminopimelate decarboxylase activity"/>
    <property type="evidence" value="ECO:0007669"/>
    <property type="project" value="TreeGrafter"/>
</dbReference>
<evidence type="ECO:0000256" key="4">
    <source>
        <dbReference type="ARBA" id="ARBA00022793"/>
    </source>
</evidence>
<name>A0A562RGE1_9BACT</name>
<organism evidence="13 14">
    <name type="scientific">Desulfobotulus alkaliphilus</name>
    <dbReference type="NCBI Taxonomy" id="622671"/>
    <lineage>
        <taxon>Bacteria</taxon>
        <taxon>Pseudomonadati</taxon>
        <taxon>Thermodesulfobacteriota</taxon>
        <taxon>Desulfobacteria</taxon>
        <taxon>Desulfobacterales</taxon>
        <taxon>Desulfobacteraceae</taxon>
        <taxon>Desulfobotulus</taxon>
    </lineage>
</organism>
<accession>A0A562RGE1</accession>
<dbReference type="InterPro" id="IPR009006">
    <property type="entry name" value="Ala_racemase/Decarboxylase_C"/>
</dbReference>
<comment type="cofactor">
    <cofactor evidence="1">
        <name>pyridoxal 5'-phosphate</name>
        <dbReference type="ChEBI" id="CHEBI:597326"/>
    </cofactor>
</comment>
<dbReference type="InterPro" id="IPR022643">
    <property type="entry name" value="De-COase2_C"/>
</dbReference>
<comment type="catalytic activity">
    <reaction evidence="10">
        <text>carboxynorspermidine + H(+) = norspermidine + CO2</text>
        <dbReference type="Rhea" id="RHEA:34099"/>
        <dbReference type="ChEBI" id="CHEBI:15378"/>
        <dbReference type="ChEBI" id="CHEBI:16526"/>
        <dbReference type="ChEBI" id="CHEBI:57920"/>
        <dbReference type="ChEBI" id="CHEBI:65070"/>
        <dbReference type="EC" id="4.1.1.96"/>
    </reaction>
</comment>
<dbReference type="Gene3D" id="2.40.37.10">
    <property type="entry name" value="Lyase, Ornithine Decarboxylase, Chain A, domain 1"/>
    <property type="match status" value="1"/>
</dbReference>
<keyword evidence="5" id="KW-0663">Pyridoxal phosphate</keyword>
<dbReference type="SUPFAM" id="SSF50621">
    <property type="entry name" value="Alanine racemase C-terminal domain-like"/>
    <property type="match status" value="1"/>
</dbReference>
<keyword evidence="14" id="KW-1185">Reference proteome</keyword>
<dbReference type="CDD" id="cd06829">
    <property type="entry name" value="PLPDE_III_CANSDC"/>
    <property type="match status" value="1"/>
</dbReference>
<evidence type="ECO:0000256" key="5">
    <source>
        <dbReference type="ARBA" id="ARBA00022898"/>
    </source>
</evidence>
<evidence type="ECO:0000256" key="10">
    <source>
        <dbReference type="ARBA" id="ARBA00047389"/>
    </source>
</evidence>